<keyword evidence="11" id="KW-0472">Membrane</keyword>
<dbReference type="InterPro" id="IPR000873">
    <property type="entry name" value="AMP-dep_synth/lig_dom"/>
</dbReference>
<comment type="pathway">
    <text evidence="3">Lipid metabolism; fatty acid beta-oxidation.</text>
</comment>
<dbReference type="Pfam" id="PF13193">
    <property type="entry name" value="AMP-binding_C"/>
    <property type="match status" value="1"/>
</dbReference>
<comment type="caution">
    <text evidence="17">The sequence shown here is derived from an EMBL/GenBank/DDBJ whole genome shotgun (WGS) entry which is preliminary data.</text>
</comment>
<evidence type="ECO:0000256" key="3">
    <source>
        <dbReference type="ARBA" id="ARBA00005005"/>
    </source>
</evidence>
<evidence type="ECO:0000256" key="7">
    <source>
        <dbReference type="ARBA" id="ARBA00022832"/>
    </source>
</evidence>
<protein>
    <recommendedName>
        <fullName evidence="13">Long-chain-fatty-acid--CoA ligase</fullName>
        <ecNumber evidence="12">6.2.1.3</ecNumber>
    </recommendedName>
    <alternativeName>
        <fullName evidence="14">Long-chain acyl-CoA synthetase</fullName>
    </alternativeName>
</protein>
<dbReference type="Gene3D" id="3.30.300.30">
    <property type="match status" value="1"/>
</dbReference>
<dbReference type="Pfam" id="PF00501">
    <property type="entry name" value="AMP-binding"/>
    <property type="match status" value="1"/>
</dbReference>
<evidence type="ECO:0000259" key="15">
    <source>
        <dbReference type="Pfam" id="PF00501"/>
    </source>
</evidence>
<dbReference type="PANTHER" id="PTHR43767">
    <property type="entry name" value="LONG-CHAIN-FATTY-ACID--COA LIGASE"/>
    <property type="match status" value="1"/>
</dbReference>
<dbReference type="EC" id="6.2.1.3" evidence="12"/>
<evidence type="ECO:0000256" key="5">
    <source>
        <dbReference type="ARBA" id="ARBA00022598"/>
    </source>
</evidence>
<dbReference type="InterPro" id="IPR042099">
    <property type="entry name" value="ANL_N_sf"/>
</dbReference>
<dbReference type="InterPro" id="IPR050237">
    <property type="entry name" value="ATP-dep_AMP-bd_enzyme"/>
</dbReference>
<proteinExistence type="inferred from homology"/>
<dbReference type="EMBL" id="WTVM01000099">
    <property type="protein sequence ID" value="NMG04172.1"/>
    <property type="molecule type" value="Genomic_DNA"/>
</dbReference>
<sequence>MEKVWLKTYPEGVPAEIDVDQYSSIGDLFEEGVRKFADREAYTCMGKSITYAELDRLSAAFAAYLQQVIKLPPKARVALMMPNVLQYPVAMFGVLRAGYTVVNVNPLYTPRELEHQLKDSGAETIVIVENFAHTLEQVIGRVPIANVVVTSLGEMLGFPKGMIVDFVVRRIKKMVPAWNLPGAVRMTSALKLGAAERLQPVDVGHEDIAYLQYTGGTTGVAKGAVLTHRNIIANLQQAHAWIGSHVKEGSEIIITALPLYHIFSLTANCLTFFKLGATNVLITNPRDIPGFIKEMGKHRFTVITGVNTLFNALLHNPEFAKLDFSSFKLALGGGMAVQQAVAEKWQAVTGKPLIEAYGLTETSPAATINPLTITAFTHSIGLPISSTEISIRDDEGKEVGIGQPGELCIRGPQVMREYWNRPEETAKVFTSDGFLRTGDIATVDEAGFVRLIDRKKDMILVSGFNVFPNEVEDVVATHSGVLEVAAVGVPDERSGEAVKLFVVRKDPQLTKEAIIAHCRENLTAYKVPHIIEFRDELPKTNVGKVLRRMLRDGKA</sequence>
<evidence type="ECO:0000256" key="4">
    <source>
        <dbReference type="ARBA" id="ARBA00006432"/>
    </source>
</evidence>
<evidence type="ECO:0000313" key="18">
    <source>
        <dbReference type="Proteomes" id="UP000599523"/>
    </source>
</evidence>
<accession>A0A972FF30</accession>
<keyword evidence="9" id="KW-0460">Magnesium</keyword>
<keyword evidence="8" id="KW-0067">ATP-binding</keyword>
<keyword evidence="5 17" id="KW-0436">Ligase</keyword>
<evidence type="ECO:0000256" key="14">
    <source>
        <dbReference type="ARBA" id="ARBA00042773"/>
    </source>
</evidence>
<dbReference type="FunFam" id="3.40.50.12780:FF:000003">
    <property type="entry name" value="Long-chain-fatty-acid--CoA ligase FadD"/>
    <property type="match status" value="1"/>
</dbReference>
<dbReference type="Gene3D" id="3.40.50.12780">
    <property type="entry name" value="N-terminal domain of ligase-like"/>
    <property type="match status" value="1"/>
</dbReference>
<organism evidence="17 18">
    <name type="scientific">Azoarcus taiwanensis</name>
    <dbReference type="NCBI Taxonomy" id="666964"/>
    <lineage>
        <taxon>Bacteria</taxon>
        <taxon>Pseudomonadati</taxon>
        <taxon>Pseudomonadota</taxon>
        <taxon>Betaproteobacteria</taxon>
        <taxon>Rhodocyclales</taxon>
        <taxon>Zoogloeaceae</taxon>
        <taxon>Azoarcus</taxon>
    </lineage>
</organism>
<dbReference type="CDD" id="cd05936">
    <property type="entry name" value="FC-FACS_FadD_like"/>
    <property type="match status" value="1"/>
</dbReference>
<evidence type="ECO:0000256" key="2">
    <source>
        <dbReference type="ARBA" id="ARBA00004170"/>
    </source>
</evidence>
<dbReference type="FunFam" id="3.30.300.30:FF:000006">
    <property type="entry name" value="Long-chain-fatty-acid--CoA ligase FadD"/>
    <property type="match status" value="1"/>
</dbReference>
<evidence type="ECO:0000256" key="8">
    <source>
        <dbReference type="ARBA" id="ARBA00022840"/>
    </source>
</evidence>
<feature type="domain" description="AMP-dependent synthetase/ligase" evidence="15">
    <location>
        <begin position="29"/>
        <end position="419"/>
    </location>
</feature>
<dbReference type="PROSITE" id="PS00455">
    <property type="entry name" value="AMP_BINDING"/>
    <property type="match status" value="1"/>
</dbReference>
<keyword evidence="18" id="KW-1185">Reference proteome</keyword>
<comment type="similarity">
    <text evidence="4">Belongs to the ATP-dependent AMP-binding enzyme family.</text>
</comment>
<keyword evidence="7" id="KW-0276">Fatty acid metabolism</keyword>
<dbReference type="InterPro" id="IPR045851">
    <property type="entry name" value="AMP-bd_C_sf"/>
</dbReference>
<evidence type="ECO:0000256" key="9">
    <source>
        <dbReference type="ARBA" id="ARBA00022842"/>
    </source>
</evidence>
<evidence type="ECO:0000256" key="10">
    <source>
        <dbReference type="ARBA" id="ARBA00023098"/>
    </source>
</evidence>
<dbReference type="GO" id="GO:0016020">
    <property type="term" value="C:membrane"/>
    <property type="evidence" value="ECO:0007669"/>
    <property type="project" value="UniProtKB-SubCell"/>
</dbReference>
<comment type="subcellular location">
    <subcellularLocation>
        <location evidence="2">Membrane</location>
        <topology evidence="2">Peripheral membrane protein</topology>
    </subcellularLocation>
</comment>
<feature type="domain" description="AMP-binding enzyme C-terminal" evidence="16">
    <location>
        <begin position="470"/>
        <end position="544"/>
    </location>
</feature>
<dbReference type="RefSeq" id="WP_168988856.1">
    <property type="nucleotide sequence ID" value="NZ_CAWPHM010000329.1"/>
</dbReference>
<dbReference type="NCBIfam" id="NF005463">
    <property type="entry name" value="PRK07059.1"/>
    <property type="match status" value="1"/>
</dbReference>
<comment type="cofactor">
    <cofactor evidence="1">
        <name>Mg(2+)</name>
        <dbReference type="ChEBI" id="CHEBI:18420"/>
    </cofactor>
</comment>
<evidence type="ECO:0000256" key="1">
    <source>
        <dbReference type="ARBA" id="ARBA00001946"/>
    </source>
</evidence>
<dbReference type="SUPFAM" id="SSF56801">
    <property type="entry name" value="Acetyl-CoA synthetase-like"/>
    <property type="match status" value="1"/>
</dbReference>
<evidence type="ECO:0000256" key="6">
    <source>
        <dbReference type="ARBA" id="ARBA00022741"/>
    </source>
</evidence>
<dbReference type="AlphaFoldDB" id="A0A972FF30"/>
<dbReference type="PANTHER" id="PTHR43767:SF8">
    <property type="entry name" value="LONG-CHAIN-FATTY-ACID--COA LIGASE"/>
    <property type="match status" value="1"/>
</dbReference>
<dbReference type="GO" id="GO:0005524">
    <property type="term" value="F:ATP binding"/>
    <property type="evidence" value="ECO:0007669"/>
    <property type="project" value="UniProtKB-KW"/>
</dbReference>
<dbReference type="InterPro" id="IPR025110">
    <property type="entry name" value="AMP-bd_C"/>
</dbReference>
<keyword evidence="6" id="KW-0547">Nucleotide-binding</keyword>
<dbReference type="GO" id="GO:0004467">
    <property type="term" value="F:long-chain fatty acid-CoA ligase activity"/>
    <property type="evidence" value="ECO:0007669"/>
    <property type="project" value="UniProtKB-EC"/>
</dbReference>
<name>A0A972FF30_9RHOO</name>
<evidence type="ECO:0000256" key="13">
    <source>
        <dbReference type="ARBA" id="ARBA00039545"/>
    </source>
</evidence>
<reference evidence="17" key="1">
    <citation type="submission" date="2019-12" db="EMBL/GenBank/DDBJ databases">
        <title>Comparative genomics gives insights into the taxonomy of the Azoarcus-Aromatoleum group and reveals separate origins of nif in the plant-associated Azoarcus and non-plant-associated Aromatoleum sub-groups.</title>
        <authorList>
            <person name="Lafos M."/>
            <person name="Maluk M."/>
            <person name="Batista M."/>
            <person name="Junghare M."/>
            <person name="Carmona M."/>
            <person name="Faoro H."/>
            <person name="Cruz L.M."/>
            <person name="Battistoni F."/>
            <person name="De Souza E."/>
            <person name="Pedrosa F."/>
            <person name="Chen W.-M."/>
            <person name="Poole P.S."/>
            <person name="Dixon R.A."/>
            <person name="James E.K."/>
        </authorList>
    </citation>
    <scope>NUCLEOTIDE SEQUENCE</scope>
    <source>
        <strain evidence="17">NSC3</strain>
    </source>
</reference>
<evidence type="ECO:0000256" key="11">
    <source>
        <dbReference type="ARBA" id="ARBA00023136"/>
    </source>
</evidence>
<keyword evidence="10" id="KW-0443">Lipid metabolism</keyword>
<gene>
    <name evidence="17" type="ORF">GPA21_14530</name>
</gene>
<evidence type="ECO:0000259" key="16">
    <source>
        <dbReference type="Pfam" id="PF13193"/>
    </source>
</evidence>
<dbReference type="Proteomes" id="UP000599523">
    <property type="component" value="Unassembled WGS sequence"/>
</dbReference>
<dbReference type="InterPro" id="IPR020845">
    <property type="entry name" value="AMP-binding_CS"/>
</dbReference>
<evidence type="ECO:0000256" key="12">
    <source>
        <dbReference type="ARBA" id="ARBA00026121"/>
    </source>
</evidence>
<evidence type="ECO:0000313" key="17">
    <source>
        <dbReference type="EMBL" id="NMG04172.1"/>
    </source>
</evidence>